<gene>
    <name evidence="1" type="ORF">E2562_010209</name>
</gene>
<keyword evidence="2" id="KW-1185">Reference proteome</keyword>
<evidence type="ECO:0000313" key="1">
    <source>
        <dbReference type="EMBL" id="KAF0924570.1"/>
    </source>
</evidence>
<accession>A0A6G1EIB3</accession>
<organism evidence="1 2">
    <name type="scientific">Oryza meyeriana var. granulata</name>
    <dbReference type="NCBI Taxonomy" id="110450"/>
    <lineage>
        <taxon>Eukaryota</taxon>
        <taxon>Viridiplantae</taxon>
        <taxon>Streptophyta</taxon>
        <taxon>Embryophyta</taxon>
        <taxon>Tracheophyta</taxon>
        <taxon>Spermatophyta</taxon>
        <taxon>Magnoliopsida</taxon>
        <taxon>Liliopsida</taxon>
        <taxon>Poales</taxon>
        <taxon>Poaceae</taxon>
        <taxon>BOP clade</taxon>
        <taxon>Oryzoideae</taxon>
        <taxon>Oryzeae</taxon>
        <taxon>Oryzinae</taxon>
        <taxon>Oryza</taxon>
        <taxon>Oryza meyeriana</taxon>
    </lineage>
</organism>
<comment type="caution">
    <text evidence="1">The sequence shown here is derived from an EMBL/GenBank/DDBJ whole genome shotgun (WGS) entry which is preliminary data.</text>
</comment>
<name>A0A6G1EIB3_9ORYZ</name>
<dbReference type="AlphaFoldDB" id="A0A6G1EIB3"/>
<proteinExistence type="predicted"/>
<evidence type="ECO:0008006" key="3">
    <source>
        <dbReference type="Google" id="ProtNLM"/>
    </source>
</evidence>
<sequence>MVVVIVATVTPLLEVDEDPYSTPLLQQQGLYGGGRRARANARGIDGNGSTTLEVVAAAAHHAGDTGSRGISGSGAKTHWVHRWEDEWQLWWEEGERYWEV</sequence>
<dbReference type="Proteomes" id="UP000479710">
    <property type="component" value="Unassembled WGS sequence"/>
</dbReference>
<reference evidence="1 2" key="1">
    <citation type="submission" date="2019-11" db="EMBL/GenBank/DDBJ databases">
        <title>Whole genome sequence of Oryza granulata.</title>
        <authorList>
            <person name="Li W."/>
        </authorList>
    </citation>
    <scope>NUCLEOTIDE SEQUENCE [LARGE SCALE GENOMIC DNA]</scope>
    <source>
        <strain evidence="2">cv. Menghai</strain>
        <tissue evidence="1">Leaf</tissue>
    </source>
</reference>
<dbReference type="EMBL" id="SPHZ02000003">
    <property type="protein sequence ID" value="KAF0924570.1"/>
    <property type="molecule type" value="Genomic_DNA"/>
</dbReference>
<evidence type="ECO:0000313" key="2">
    <source>
        <dbReference type="Proteomes" id="UP000479710"/>
    </source>
</evidence>
<protein>
    <recommendedName>
        <fullName evidence="3">DUF834 domain-containing protein</fullName>
    </recommendedName>
</protein>